<feature type="transmembrane region" description="Helical" evidence="6">
    <location>
        <begin position="211"/>
        <end position="233"/>
    </location>
</feature>
<keyword evidence="9" id="KW-1185">Reference proteome</keyword>
<sequence>MGLFKDRSTAYNSGDYIELEATNSSGPPMVGIEATDSLHRESSNTPIVGHDEEKIPLGKAIKQFPKIVGYCLALTIVVVGWGYDLVVVGSITAVESFQEDYGARYKGKLIIPSLWLSLWLAATPLGMAIGSLFAGWFQDRVGRKLSLMAGSIISALGATVIFLSYIPPAIGTKRILFFVGKVIQGFSVGILKVTAMTYVSETAPVALRGSAMALIPTGNLTGQLIGSIVVYVVNDVKGSAGYLGAFGSQYIFAVAPFILSICMPESPAYLEEKGEVEKAFKSAVRLFAPRADPLKALEKIRESIAEEKALSARASFMSCFKGTHRRRTWIVIMANLFPAMFGLDLLGKSSYFLQTIGMASSTSLMILIGGIAVGIAANGVGIWIMSRAGRRVTTISSLIGATVLWTAVGISGFWSGPVVAYYTAGSMIAIIIVCGMGCWPAGYAIMGETSSLRLRAKTQAIGGAAQQMSSVFMSFVLPYLFNPDAGNLGAKTGLFYLGLCSIAVVLCWLFLPEMKGRSTMEIDHMFNIKLPARAFKKWRSAEVI</sequence>
<evidence type="ECO:0000313" key="9">
    <source>
        <dbReference type="Proteomes" id="UP000722485"/>
    </source>
</evidence>
<dbReference type="OrthoDB" id="6612291at2759"/>
<evidence type="ECO:0000256" key="6">
    <source>
        <dbReference type="SAM" id="Phobius"/>
    </source>
</evidence>
<feature type="transmembrane region" description="Helical" evidence="6">
    <location>
        <begin position="493"/>
        <end position="511"/>
    </location>
</feature>
<evidence type="ECO:0000259" key="7">
    <source>
        <dbReference type="PROSITE" id="PS50850"/>
    </source>
</evidence>
<feature type="transmembrane region" description="Helical" evidence="6">
    <location>
        <begin position="114"/>
        <end position="133"/>
    </location>
</feature>
<evidence type="ECO:0000256" key="4">
    <source>
        <dbReference type="ARBA" id="ARBA00022989"/>
    </source>
</evidence>
<protein>
    <recommendedName>
        <fullName evidence="7">Major facilitator superfamily (MFS) profile domain-containing protein</fullName>
    </recommendedName>
</protein>
<dbReference type="PROSITE" id="PS00217">
    <property type="entry name" value="SUGAR_TRANSPORT_2"/>
    <property type="match status" value="1"/>
</dbReference>
<dbReference type="InterPro" id="IPR036259">
    <property type="entry name" value="MFS_trans_sf"/>
</dbReference>
<dbReference type="Proteomes" id="UP000722485">
    <property type="component" value="Unassembled WGS sequence"/>
</dbReference>
<dbReference type="PANTHER" id="PTHR48022:SF41">
    <property type="entry name" value="MAJOR FACILITATOR SUPERFAMILY (MFS) PROFILE DOMAIN-CONTAINING PROTEIN"/>
    <property type="match status" value="1"/>
</dbReference>
<accession>A0A9P5HH44</accession>
<evidence type="ECO:0000313" key="8">
    <source>
        <dbReference type="EMBL" id="KAF7554729.1"/>
    </source>
</evidence>
<dbReference type="Pfam" id="PF00083">
    <property type="entry name" value="Sugar_tr"/>
    <property type="match status" value="1"/>
</dbReference>
<feature type="transmembrane region" description="Helical" evidence="6">
    <location>
        <begin position="178"/>
        <end position="199"/>
    </location>
</feature>
<dbReference type="EMBL" id="JAANBB010000029">
    <property type="protein sequence ID" value="KAF7554729.1"/>
    <property type="molecule type" value="Genomic_DNA"/>
</dbReference>
<dbReference type="AlphaFoldDB" id="A0A9P5HH44"/>
<evidence type="ECO:0000256" key="1">
    <source>
        <dbReference type="ARBA" id="ARBA00004141"/>
    </source>
</evidence>
<evidence type="ECO:0000256" key="2">
    <source>
        <dbReference type="ARBA" id="ARBA00010992"/>
    </source>
</evidence>
<comment type="similarity">
    <text evidence="2">Belongs to the major facilitator superfamily. Sugar transporter (TC 2.A.1.1) family.</text>
</comment>
<dbReference type="GO" id="GO:0016020">
    <property type="term" value="C:membrane"/>
    <property type="evidence" value="ECO:0007669"/>
    <property type="project" value="UniProtKB-SubCell"/>
</dbReference>
<comment type="caution">
    <text evidence="8">The sequence shown here is derived from an EMBL/GenBank/DDBJ whole genome shotgun (WGS) entry which is preliminary data.</text>
</comment>
<dbReference type="InterPro" id="IPR050360">
    <property type="entry name" value="MFS_Sugar_Transporters"/>
</dbReference>
<keyword evidence="4 6" id="KW-1133">Transmembrane helix</keyword>
<feature type="transmembrane region" description="Helical" evidence="6">
    <location>
        <begin position="460"/>
        <end position="481"/>
    </location>
</feature>
<keyword evidence="3 6" id="KW-0812">Transmembrane</keyword>
<dbReference type="GO" id="GO:0005351">
    <property type="term" value="F:carbohydrate:proton symporter activity"/>
    <property type="evidence" value="ECO:0007669"/>
    <property type="project" value="TreeGrafter"/>
</dbReference>
<feature type="transmembrane region" description="Helical" evidence="6">
    <location>
        <begin position="392"/>
        <end position="414"/>
    </location>
</feature>
<feature type="transmembrane region" description="Helical" evidence="6">
    <location>
        <begin position="145"/>
        <end position="166"/>
    </location>
</feature>
<keyword evidence="5 6" id="KW-0472">Membrane</keyword>
<comment type="subcellular location">
    <subcellularLocation>
        <location evidence="1">Membrane</location>
        <topology evidence="1">Multi-pass membrane protein</topology>
    </subcellularLocation>
</comment>
<gene>
    <name evidence="8" type="ORF">G7Z17_g2703</name>
</gene>
<organism evidence="8 9">
    <name type="scientific">Cylindrodendrum hubeiense</name>
    <dbReference type="NCBI Taxonomy" id="595255"/>
    <lineage>
        <taxon>Eukaryota</taxon>
        <taxon>Fungi</taxon>
        <taxon>Dikarya</taxon>
        <taxon>Ascomycota</taxon>
        <taxon>Pezizomycotina</taxon>
        <taxon>Sordariomycetes</taxon>
        <taxon>Hypocreomycetidae</taxon>
        <taxon>Hypocreales</taxon>
        <taxon>Nectriaceae</taxon>
        <taxon>Cylindrodendrum</taxon>
    </lineage>
</organism>
<feature type="transmembrane region" description="Helical" evidence="6">
    <location>
        <begin position="328"/>
        <end position="346"/>
    </location>
</feature>
<dbReference type="InterPro" id="IPR020846">
    <property type="entry name" value="MFS_dom"/>
</dbReference>
<feature type="transmembrane region" description="Helical" evidence="6">
    <location>
        <begin position="366"/>
        <end position="385"/>
    </location>
</feature>
<evidence type="ECO:0000256" key="3">
    <source>
        <dbReference type="ARBA" id="ARBA00022692"/>
    </source>
</evidence>
<evidence type="ECO:0000256" key="5">
    <source>
        <dbReference type="ARBA" id="ARBA00023136"/>
    </source>
</evidence>
<dbReference type="SUPFAM" id="SSF103473">
    <property type="entry name" value="MFS general substrate transporter"/>
    <property type="match status" value="1"/>
</dbReference>
<dbReference type="PROSITE" id="PS50850">
    <property type="entry name" value="MFS"/>
    <property type="match status" value="1"/>
</dbReference>
<dbReference type="Gene3D" id="1.20.1250.20">
    <property type="entry name" value="MFS general substrate transporter like domains"/>
    <property type="match status" value="1"/>
</dbReference>
<reference evidence="8" key="1">
    <citation type="submission" date="2020-03" db="EMBL/GenBank/DDBJ databases">
        <title>Draft Genome Sequence of Cylindrodendrum hubeiense.</title>
        <authorList>
            <person name="Buettner E."/>
            <person name="Kellner H."/>
        </authorList>
    </citation>
    <scope>NUCLEOTIDE SEQUENCE</scope>
    <source>
        <strain evidence="8">IHI 201604</strain>
    </source>
</reference>
<feature type="transmembrane region" description="Helical" evidence="6">
    <location>
        <begin position="67"/>
        <end position="94"/>
    </location>
</feature>
<dbReference type="InterPro" id="IPR005828">
    <property type="entry name" value="MFS_sugar_transport-like"/>
</dbReference>
<feature type="domain" description="Major facilitator superfamily (MFS) profile" evidence="7">
    <location>
        <begin position="70"/>
        <end position="515"/>
    </location>
</feature>
<feature type="transmembrane region" description="Helical" evidence="6">
    <location>
        <begin position="420"/>
        <end position="439"/>
    </location>
</feature>
<proteinExistence type="inferred from homology"/>
<name>A0A9P5HH44_9HYPO</name>
<dbReference type="PANTHER" id="PTHR48022">
    <property type="entry name" value="PLASTIDIC GLUCOSE TRANSPORTER 4"/>
    <property type="match status" value="1"/>
</dbReference>
<dbReference type="InterPro" id="IPR005829">
    <property type="entry name" value="Sugar_transporter_CS"/>
</dbReference>
<dbReference type="FunFam" id="1.20.1250.20:FF:000078">
    <property type="entry name" value="MFS maltose transporter, putative"/>
    <property type="match status" value="1"/>
</dbReference>